<protein>
    <submittedName>
        <fullName evidence="2">Uncharacterized protein</fullName>
    </submittedName>
</protein>
<reference evidence="2 3" key="1">
    <citation type="journal article" date="2014" name="Int. J. Syst. Evol. Microbiol.">
        <title>Complete genome sequence of Corynebacterium casei LMG S-19264T (=DSM 44701T), isolated from a smear-ripened cheese.</title>
        <authorList>
            <consortium name="US DOE Joint Genome Institute (JGI-PGF)"/>
            <person name="Walter F."/>
            <person name="Albersmeier A."/>
            <person name="Kalinowski J."/>
            <person name="Ruckert C."/>
        </authorList>
    </citation>
    <scope>NUCLEOTIDE SEQUENCE [LARGE SCALE GENOMIC DNA]</scope>
    <source>
        <strain evidence="2 3">CGMCC 4.7111</strain>
    </source>
</reference>
<evidence type="ECO:0000256" key="1">
    <source>
        <dbReference type="SAM" id="MobiDB-lite"/>
    </source>
</evidence>
<dbReference type="Proteomes" id="UP000600365">
    <property type="component" value="Unassembled WGS sequence"/>
</dbReference>
<evidence type="ECO:0000313" key="3">
    <source>
        <dbReference type="Proteomes" id="UP000600365"/>
    </source>
</evidence>
<evidence type="ECO:0000313" key="2">
    <source>
        <dbReference type="EMBL" id="GGN75052.1"/>
    </source>
</evidence>
<dbReference type="EMBL" id="BMMM01000010">
    <property type="protein sequence ID" value="GGN75052.1"/>
    <property type="molecule type" value="Genomic_DNA"/>
</dbReference>
<sequence>MGDWAVAGGWADEGPPISSEAEGLEEGGRAPDAFASAGEPSVAAPTPAAVVVRTVLLLGRMCPPGADAKRWNRTP</sequence>
<feature type="region of interest" description="Disordered" evidence="1">
    <location>
        <begin position="1"/>
        <end position="43"/>
    </location>
</feature>
<gene>
    <name evidence="2" type="ORF">GCM10011579_054780</name>
</gene>
<keyword evidence="3" id="KW-1185">Reference proteome</keyword>
<dbReference type="AlphaFoldDB" id="A0A917Y7F6"/>
<accession>A0A917Y7F6</accession>
<name>A0A917Y7F6_9ACTN</name>
<proteinExistence type="predicted"/>
<organism evidence="2 3">
    <name type="scientific">Streptomyces albiflavescens</name>
    <dbReference type="NCBI Taxonomy" id="1623582"/>
    <lineage>
        <taxon>Bacteria</taxon>
        <taxon>Bacillati</taxon>
        <taxon>Actinomycetota</taxon>
        <taxon>Actinomycetes</taxon>
        <taxon>Kitasatosporales</taxon>
        <taxon>Streptomycetaceae</taxon>
        <taxon>Streptomyces</taxon>
    </lineage>
</organism>
<comment type="caution">
    <text evidence="2">The sequence shown here is derived from an EMBL/GenBank/DDBJ whole genome shotgun (WGS) entry which is preliminary data.</text>
</comment>